<dbReference type="GO" id="GO:0003676">
    <property type="term" value="F:nucleic acid binding"/>
    <property type="evidence" value="ECO:0007669"/>
    <property type="project" value="InterPro"/>
</dbReference>
<accession>A0AAP0G200</accession>
<organism evidence="2 3">
    <name type="scientific">Platanthera zijinensis</name>
    <dbReference type="NCBI Taxonomy" id="2320716"/>
    <lineage>
        <taxon>Eukaryota</taxon>
        <taxon>Viridiplantae</taxon>
        <taxon>Streptophyta</taxon>
        <taxon>Embryophyta</taxon>
        <taxon>Tracheophyta</taxon>
        <taxon>Spermatophyta</taxon>
        <taxon>Magnoliopsida</taxon>
        <taxon>Liliopsida</taxon>
        <taxon>Asparagales</taxon>
        <taxon>Orchidaceae</taxon>
        <taxon>Orchidoideae</taxon>
        <taxon>Orchideae</taxon>
        <taxon>Orchidinae</taxon>
        <taxon>Platanthera</taxon>
    </lineage>
</organism>
<dbReference type="InterPro" id="IPR035979">
    <property type="entry name" value="RBD_domain_sf"/>
</dbReference>
<sequence>MNRAERGQTTRPLSCRSSPLIPPRAKASSAARAAPRRVPTPPLPARSALYVAHAWCSSHRPCREPYMLIARCLAFLLLFTDSPAPPTALPAHKSTFSSPGKCSILTVLYPFIYSLFVSLHLFTESSLHLQDILLRASPHNAGLQGRYIDEFIFGLDKNASQYFNSQADVDTAGKPTGTGEVIFADETTMLAAAQHMNNQMIDGEKISVSELTLFDVKPEFFQRGGG</sequence>
<dbReference type="EMBL" id="JBBWWQ010000013">
    <property type="protein sequence ID" value="KAK8933871.1"/>
    <property type="molecule type" value="Genomic_DNA"/>
</dbReference>
<evidence type="ECO:0000313" key="2">
    <source>
        <dbReference type="EMBL" id="KAK8933871.1"/>
    </source>
</evidence>
<evidence type="ECO:0008006" key="4">
    <source>
        <dbReference type="Google" id="ProtNLM"/>
    </source>
</evidence>
<dbReference type="CDD" id="cd00590">
    <property type="entry name" value="RRM_SF"/>
    <property type="match status" value="1"/>
</dbReference>
<comment type="caution">
    <text evidence="2">The sequence shown here is derived from an EMBL/GenBank/DDBJ whole genome shotgun (WGS) entry which is preliminary data.</text>
</comment>
<feature type="compositionally biased region" description="Low complexity" evidence="1">
    <location>
        <begin position="23"/>
        <end position="37"/>
    </location>
</feature>
<dbReference type="SUPFAM" id="SSF54928">
    <property type="entry name" value="RNA-binding domain, RBD"/>
    <property type="match status" value="1"/>
</dbReference>
<evidence type="ECO:0000256" key="1">
    <source>
        <dbReference type="SAM" id="MobiDB-lite"/>
    </source>
</evidence>
<keyword evidence="3" id="KW-1185">Reference proteome</keyword>
<reference evidence="2 3" key="1">
    <citation type="journal article" date="2022" name="Nat. Plants">
        <title>Genomes of leafy and leafless Platanthera orchids illuminate the evolution of mycoheterotrophy.</title>
        <authorList>
            <person name="Li M.H."/>
            <person name="Liu K.W."/>
            <person name="Li Z."/>
            <person name="Lu H.C."/>
            <person name="Ye Q.L."/>
            <person name="Zhang D."/>
            <person name="Wang J.Y."/>
            <person name="Li Y.F."/>
            <person name="Zhong Z.M."/>
            <person name="Liu X."/>
            <person name="Yu X."/>
            <person name="Liu D.K."/>
            <person name="Tu X.D."/>
            <person name="Liu B."/>
            <person name="Hao Y."/>
            <person name="Liao X.Y."/>
            <person name="Jiang Y.T."/>
            <person name="Sun W.H."/>
            <person name="Chen J."/>
            <person name="Chen Y.Q."/>
            <person name="Ai Y."/>
            <person name="Zhai J.W."/>
            <person name="Wu S.S."/>
            <person name="Zhou Z."/>
            <person name="Hsiao Y.Y."/>
            <person name="Wu W.L."/>
            <person name="Chen Y.Y."/>
            <person name="Lin Y.F."/>
            <person name="Hsu J.L."/>
            <person name="Li C.Y."/>
            <person name="Wang Z.W."/>
            <person name="Zhao X."/>
            <person name="Zhong W.Y."/>
            <person name="Ma X.K."/>
            <person name="Ma L."/>
            <person name="Huang J."/>
            <person name="Chen G.Z."/>
            <person name="Huang M.Z."/>
            <person name="Huang L."/>
            <person name="Peng D.H."/>
            <person name="Luo Y.B."/>
            <person name="Zou S.Q."/>
            <person name="Chen S.P."/>
            <person name="Lan S."/>
            <person name="Tsai W.C."/>
            <person name="Van de Peer Y."/>
            <person name="Liu Z.J."/>
        </authorList>
    </citation>
    <scope>NUCLEOTIDE SEQUENCE [LARGE SCALE GENOMIC DNA]</scope>
    <source>
        <strain evidence="2">Lor287</strain>
    </source>
</reference>
<dbReference type="AlphaFoldDB" id="A0AAP0G200"/>
<protein>
    <recommendedName>
        <fullName evidence="4">RRM domain-containing protein</fullName>
    </recommendedName>
</protein>
<dbReference type="Proteomes" id="UP001418222">
    <property type="component" value="Unassembled WGS sequence"/>
</dbReference>
<feature type="region of interest" description="Disordered" evidence="1">
    <location>
        <begin position="1"/>
        <end position="39"/>
    </location>
</feature>
<gene>
    <name evidence="2" type="ORF">KSP39_PZI015645</name>
</gene>
<evidence type="ECO:0000313" key="3">
    <source>
        <dbReference type="Proteomes" id="UP001418222"/>
    </source>
</evidence>
<proteinExistence type="predicted"/>
<name>A0AAP0G200_9ASPA</name>